<dbReference type="Proteomes" id="UP001059480">
    <property type="component" value="Unassembled WGS sequence"/>
</dbReference>
<dbReference type="Pfam" id="PF01418">
    <property type="entry name" value="HTH_6"/>
    <property type="match status" value="1"/>
</dbReference>
<dbReference type="InterPro" id="IPR009057">
    <property type="entry name" value="Homeodomain-like_sf"/>
</dbReference>
<dbReference type="PROSITE" id="PS51464">
    <property type="entry name" value="SIS"/>
    <property type="match status" value="1"/>
</dbReference>
<reference evidence="6" key="1">
    <citation type="submission" date="2022-07" db="EMBL/GenBank/DDBJ databases">
        <authorList>
            <person name="Jung M.-Y."/>
            <person name="Lee M."/>
        </authorList>
    </citation>
    <scope>NUCLEOTIDE SEQUENCE</scope>
    <source>
        <strain evidence="6">S8</strain>
    </source>
</reference>
<comment type="caution">
    <text evidence="6">The sequence shown here is derived from an EMBL/GenBank/DDBJ whole genome shotgun (WGS) entry which is preliminary data.</text>
</comment>
<keyword evidence="7" id="KW-1185">Reference proteome</keyword>
<dbReference type="SUPFAM" id="SSF53697">
    <property type="entry name" value="SIS domain"/>
    <property type="match status" value="1"/>
</dbReference>
<dbReference type="InterPro" id="IPR000281">
    <property type="entry name" value="HTH_RpiR"/>
</dbReference>
<evidence type="ECO:0000313" key="7">
    <source>
        <dbReference type="Proteomes" id="UP001059480"/>
    </source>
</evidence>
<dbReference type="CDD" id="cd05013">
    <property type="entry name" value="SIS_RpiR"/>
    <property type="match status" value="1"/>
</dbReference>
<evidence type="ECO:0000313" key="6">
    <source>
        <dbReference type="EMBL" id="MCQ9209507.1"/>
    </source>
</evidence>
<keyword evidence="1" id="KW-0805">Transcription regulation</keyword>
<dbReference type="InterPro" id="IPR047640">
    <property type="entry name" value="RpiR-like"/>
</dbReference>
<evidence type="ECO:0000256" key="2">
    <source>
        <dbReference type="ARBA" id="ARBA00023125"/>
    </source>
</evidence>
<reference evidence="6" key="2">
    <citation type="journal article" date="2023" name="Curr. Microbiol.">
        <title>Granulicatella seriolae sp. nov., a Novel Facultative Anaerobe Isolated from Yellowtail Marine Fish.</title>
        <authorList>
            <person name="Lee M."/>
            <person name="Choi Y.J."/>
            <person name="Farooq A."/>
            <person name="Jeong J.B."/>
            <person name="Jung M.Y."/>
        </authorList>
    </citation>
    <scope>NUCLEOTIDE SEQUENCE</scope>
    <source>
        <strain evidence="6">S8</strain>
    </source>
</reference>
<keyword evidence="2" id="KW-0238">DNA-binding</keyword>
<dbReference type="Gene3D" id="3.40.50.10490">
    <property type="entry name" value="Glucose-6-phosphate isomerase like protein, domain 1"/>
    <property type="match status" value="1"/>
</dbReference>
<feature type="domain" description="SIS" evidence="5">
    <location>
        <begin position="122"/>
        <end position="263"/>
    </location>
</feature>
<dbReference type="PANTHER" id="PTHR30514:SF10">
    <property type="entry name" value="MURR_RPIR FAMILY TRANSCRIPTIONAL REGULATOR"/>
    <property type="match status" value="1"/>
</dbReference>
<gene>
    <name evidence="6" type="ORF">NPA36_02985</name>
</gene>
<evidence type="ECO:0000259" key="5">
    <source>
        <dbReference type="PROSITE" id="PS51464"/>
    </source>
</evidence>
<dbReference type="RefSeq" id="WP_256944621.1">
    <property type="nucleotide sequence ID" value="NZ_JANHNZ010000002.1"/>
</dbReference>
<name>A0ABT1WMD1_9LACT</name>
<dbReference type="Pfam" id="PF01380">
    <property type="entry name" value="SIS"/>
    <property type="match status" value="1"/>
</dbReference>
<evidence type="ECO:0000259" key="4">
    <source>
        <dbReference type="PROSITE" id="PS51071"/>
    </source>
</evidence>
<dbReference type="SUPFAM" id="SSF46689">
    <property type="entry name" value="Homeodomain-like"/>
    <property type="match status" value="1"/>
</dbReference>
<dbReference type="PANTHER" id="PTHR30514">
    <property type="entry name" value="GLUCOKINASE"/>
    <property type="match status" value="1"/>
</dbReference>
<dbReference type="InterPro" id="IPR001347">
    <property type="entry name" value="SIS_dom"/>
</dbReference>
<feature type="domain" description="HTH rpiR-type" evidence="4">
    <location>
        <begin position="3"/>
        <end position="79"/>
    </location>
</feature>
<dbReference type="InterPro" id="IPR035472">
    <property type="entry name" value="RpiR-like_SIS"/>
</dbReference>
<evidence type="ECO:0000256" key="3">
    <source>
        <dbReference type="ARBA" id="ARBA00023163"/>
    </source>
</evidence>
<sequence>MNSDMLRRIRSLLDELPNSQRVIAQYILDNPVEVTGMTVQELAKSANSSSTSVMRFLQSLQVSSFPQLKVQLASSLSKEELATTDILPNESLGSIKEKLLLSASQLMNDTINFLSDQIIEEVVNLIERASIIYVFGVGASYLVAENIAQKWNRVGKITICLQDTHVLATTLASKSDQAIFIGISNSGNTKEVVQVLKLAKSRGLKTVAITQFGHNALSNEADYSLQTVKSNESVIRSAATSSLHSQFITIDVLFYYYMSKHYKESVAYVKDTHRVIRELENG</sequence>
<dbReference type="InterPro" id="IPR036388">
    <property type="entry name" value="WH-like_DNA-bd_sf"/>
</dbReference>
<reference evidence="6" key="3">
    <citation type="journal article" date="2023" name="Microbiol. Resour. Announc.">
        <title>Draft Genome Sequence of Granulicatella sp. Strain S8, Isolated from a Marine Fish, Seriola quinqueradiata.</title>
        <authorList>
            <person name="Lee M."/>
            <person name="Farooq A."/>
            <person name="Jeong J.B."/>
            <person name="Jung M.Y."/>
        </authorList>
    </citation>
    <scope>NUCLEOTIDE SEQUENCE</scope>
    <source>
        <strain evidence="6">S8</strain>
    </source>
</reference>
<organism evidence="6 7">
    <name type="scientific">Granulicatella seriolae</name>
    <dbReference type="NCBI Taxonomy" id="2967226"/>
    <lineage>
        <taxon>Bacteria</taxon>
        <taxon>Bacillati</taxon>
        <taxon>Bacillota</taxon>
        <taxon>Bacilli</taxon>
        <taxon>Lactobacillales</taxon>
        <taxon>Carnobacteriaceae</taxon>
        <taxon>Granulicatella</taxon>
    </lineage>
</organism>
<accession>A0ABT1WMD1</accession>
<proteinExistence type="predicted"/>
<evidence type="ECO:0000256" key="1">
    <source>
        <dbReference type="ARBA" id="ARBA00023015"/>
    </source>
</evidence>
<dbReference type="InterPro" id="IPR046348">
    <property type="entry name" value="SIS_dom_sf"/>
</dbReference>
<dbReference type="PROSITE" id="PS51071">
    <property type="entry name" value="HTH_RPIR"/>
    <property type="match status" value="1"/>
</dbReference>
<dbReference type="Gene3D" id="1.10.10.10">
    <property type="entry name" value="Winged helix-like DNA-binding domain superfamily/Winged helix DNA-binding domain"/>
    <property type="match status" value="1"/>
</dbReference>
<protein>
    <submittedName>
        <fullName evidence="6">MurR/RpiR family transcriptional regulator</fullName>
    </submittedName>
</protein>
<keyword evidence="3" id="KW-0804">Transcription</keyword>
<dbReference type="EMBL" id="JANHNZ010000002">
    <property type="protein sequence ID" value="MCQ9209507.1"/>
    <property type="molecule type" value="Genomic_DNA"/>
</dbReference>